<accession>A0AAD1U6T1</accession>
<keyword evidence="3" id="KW-1185">Reference proteome</keyword>
<feature type="region of interest" description="Disordered" evidence="1">
    <location>
        <begin position="1"/>
        <end position="24"/>
    </location>
</feature>
<name>A0AAD1U6T1_EUPCR</name>
<feature type="region of interest" description="Disordered" evidence="1">
    <location>
        <begin position="286"/>
        <end position="307"/>
    </location>
</feature>
<protein>
    <submittedName>
        <fullName evidence="2">Uncharacterized protein</fullName>
    </submittedName>
</protein>
<organism evidence="2 3">
    <name type="scientific">Euplotes crassus</name>
    <dbReference type="NCBI Taxonomy" id="5936"/>
    <lineage>
        <taxon>Eukaryota</taxon>
        <taxon>Sar</taxon>
        <taxon>Alveolata</taxon>
        <taxon>Ciliophora</taxon>
        <taxon>Intramacronucleata</taxon>
        <taxon>Spirotrichea</taxon>
        <taxon>Hypotrichia</taxon>
        <taxon>Euplotida</taxon>
        <taxon>Euplotidae</taxon>
        <taxon>Moneuplotes</taxon>
    </lineage>
</organism>
<sequence length="515" mass="58494">MKNGRTTRGEIHLSSQNRNKPYNTTTTQADIHEFNRNHNCNSTEIIPHKGEIETIEVIDEWALIYCEDDIPITRNTVNGYNTYFQPPRPALQEERKVQEISDSKLTELGNTSIPTTKSSLASTYPGKHIRFTFKENIEAERKNSGLKLHKKCQSNLKTSVGTNDIGNTRLNFTRKFNPKKTKGSRSKNQKLRRDLNKTSIKSLITQKLAPCKKKMKDLNSKSFYSKPKKRLKVLSFRKDPNSSKLYHSLKQNMKKTKNLEILKEKSNKDLYVVPVSKADCIVGSSKQTSESSEEDYKDMSCSEGSRPGFPKKFSKHSLIKSHIMETYVNSVEKNNSYRNRNSLSIGEAIRHSSIANTATKEDIKLEPVSKDNIKKLNLRNSRAKFHETLVGGMIDGHHPISRVRSDYQVTNGVKLWRPFTTIAKLNYVSPTLSLYKSDVGNVFLRESLSGNDSDLGCLKPVRLASRIEAALLKPEISTGEEDCNLSDQLQRNNTSNDLDFDDLSNLIPFDDQLKA</sequence>
<feature type="compositionally biased region" description="Polar residues" evidence="1">
    <location>
        <begin position="13"/>
        <end position="24"/>
    </location>
</feature>
<dbReference type="AlphaFoldDB" id="A0AAD1U6T1"/>
<evidence type="ECO:0000313" key="3">
    <source>
        <dbReference type="Proteomes" id="UP001295684"/>
    </source>
</evidence>
<reference evidence="2" key="1">
    <citation type="submission" date="2023-07" db="EMBL/GenBank/DDBJ databases">
        <authorList>
            <consortium name="AG Swart"/>
            <person name="Singh M."/>
            <person name="Singh A."/>
            <person name="Seah K."/>
            <person name="Emmerich C."/>
        </authorList>
    </citation>
    <scope>NUCLEOTIDE SEQUENCE</scope>
    <source>
        <strain evidence="2">DP1</strain>
    </source>
</reference>
<proteinExistence type="predicted"/>
<comment type="caution">
    <text evidence="2">The sequence shown here is derived from an EMBL/GenBank/DDBJ whole genome shotgun (WGS) entry which is preliminary data.</text>
</comment>
<dbReference type="Proteomes" id="UP001295684">
    <property type="component" value="Unassembled WGS sequence"/>
</dbReference>
<dbReference type="EMBL" id="CAMPGE010002463">
    <property type="protein sequence ID" value="CAI2361269.1"/>
    <property type="molecule type" value="Genomic_DNA"/>
</dbReference>
<feature type="compositionally biased region" description="Basic residues" evidence="1">
    <location>
        <begin position="176"/>
        <end position="190"/>
    </location>
</feature>
<feature type="region of interest" description="Disordered" evidence="1">
    <location>
        <begin position="175"/>
        <end position="195"/>
    </location>
</feature>
<evidence type="ECO:0000256" key="1">
    <source>
        <dbReference type="SAM" id="MobiDB-lite"/>
    </source>
</evidence>
<evidence type="ECO:0000313" key="2">
    <source>
        <dbReference type="EMBL" id="CAI2361269.1"/>
    </source>
</evidence>
<gene>
    <name evidence="2" type="ORF">ECRASSUSDP1_LOCUS2579</name>
</gene>